<name>A0A851N4W4_9DEND</name>
<dbReference type="GO" id="GO:0015631">
    <property type="term" value="F:tubulin binding"/>
    <property type="evidence" value="ECO:0007669"/>
    <property type="project" value="TreeGrafter"/>
</dbReference>
<keyword evidence="2" id="KW-0547">Nucleotide-binding</keyword>
<dbReference type="GO" id="GO:0070740">
    <property type="term" value="F:tubulin-glutamic acid ligase activity"/>
    <property type="evidence" value="ECO:0007669"/>
    <property type="project" value="TreeGrafter"/>
</dbReference>
<accession>A0A851N4W4</accession>
<dbReference type="Proteomes" id="UP000614027">
    <property type="component" value="Unassembled WGS sequence"/>
</dbReference>
<evidence type="ECO:0000256" key="1">
    <source>
        <dbReference type="ARBA" id="ARBA00022598"/>
    </source>
</evidence>
<proteinExistence type="predicted"/>
<dbReference type="GO" id="GO:0005524">
    <property type="term" value="F:ATP binding"/>
    <property type="evidence" value="ECO:0007669"/>
    <property type="project" value="UniProtKB-KW"/>
</dbReference>
<evidence type="ECO:0000256" key="2">
    <source>
        <dbReference type="ARBA" id="ARBA00022741"/>
    </source>
</evidence>
<evidence type="ECO:0000256" key="3">
    <source>
        <dbReference type="ARBA" id="ARBA00022840"/>
    </source>
</evidence>
<dbReference type="AlphaFoldDB" id="A0A851N4W4"/>
<dbReference type="EMBL" id="WBMV01009402">
    <property type="protein sequence ID" value="NXC37098.1"/>
    <property type="molecule type" value="Genomic_DNA"/>
</dbReference>
<dbReference type="OrthoDB" id="202825at2759"/>
<organism evidence="4 5">
    <name type="scientific">Campylorhamphus procurvoides</name>
    <dbReference type="NCBI Taxonomy" id="190295"/>
    <lineage>
        <taxon>Eukaryota</taxon>
        <taxon>Metazoa</taxon>
        <taxon>Chordata</taxon>
        <taxon>Craniata</taxon>
        <taxon>Vertebrata</taxon>
        <taxon>Euteleostomi</taxon>
        <taxon>Archelosauria</taxon>
        <taxon>Archosauria</taxon>
        <taxon>Dinosauria</taxon>
        <taxon>Saurischia</taxon>
        <taxon>Theropoda</taxon>
        <taxon>Coelurosauria</taxon>
        <taxon>Aves</taxon>
        <taxon>Neognathae</taxon>
        <taxon>Neoaves</taxon>
        <taxon>Telluraves</taxon>
        <taxon>Australaves</taxon>
        <taxon>Passeriformes</taxon>
        <taxon>Dendrocolaptidae</taxon>
        <taxon>Campylorhamphus</taxon>
    </lineage>
</organism>
<protein>
    <submittedName>
        <fullName evidence="4">TTL11 polyglutamylase</fullName>
    </submittedName>
</protein>
<keyword evidence="5" id="KW-1185">Reference proteome</keyword>
<comment type="caution">
    <text evidence="4">The sequence shown here is derived from an EMBL/GenBank/DDBJ whole genome shotgun (WGS) entry which is preliminary data.</text>
</comment>
<evidence type="ECO:0000313" key="4">
    <source>
        <dbReference type="EMBL" id="NXC37098.1"/>
    </source>
</evidence>
<dbReference type="PROSITE" id="PS51221">
    <property type="entry name" value="TTL"/>
    <property type="match status" value="1"/>
</dbReference>
<dbReference type="PANTHER" id="PTHR12241">
    <property type="entry name" value="TUBULIN POLYGLUTAMYLASE"/>
    <property type="match status" value="1"/>
</dbReference>
<dbReference type="Pfam" id="PF03133">
    <property type="entry name" value="TTL"/>
    <property type="match status" value="1"/>
</dbReference>
<dbReference type="InterPro" id="IPR004344">
    <property type="entry name" value="TTL/TTLL_fam"/>
</dbReference>
<keyword evidence="1" id="KW-0436">Ligase</keyword>
<reference evidence="4" key="1">
    <citation type="submission" date="2019-09" db="EMBL/GenBank/DDBJ databases">
        <title>Bird 10,000 Genomes (B10K) Project - Family phase.</title>
        <authorList>
            <person name="Zhang G."/>
        </authorList>
    </citation>
    <scope>NUCLEOTIDE SEQUENCE</scope>
    <source>
        <strain evidence="4">B10K-DU-001-09</strain>
        <tissue evidence="4">Muscle</tissue>
    </source>
</reference>
<dbReference type="GO" id="GO:0036064">
    <property type="term" value="C:ciliary basal body"/>
    <property type="evidence" value="ECO:0007669"/>
    <property type="project" value="TreeGrafter"/>
</dbReference>
<feature type="non-terminal residue" evidence="4">
    <location>
        <position position="1"/>
    </location>
</feature>
<dbReference type="PANTHER" id="PTHR12241:SF154">
    <property type="entry name" value="TUBULIN POLYGLUTAMYLASE TTLL11"/>
    <property type="match status" value="1"/>
</dbReference>
<dbReference type="SUPFAM" id="SSF56059">
    <property type="entry name" value="Glutathione synthetase ATP-binding domain-like"/>
    <property type="match status" value="1"/>
</dbReference>
<keyword evidence="3" id="KW-0067">ATP-binding</keyword>
<feature type="non-terminal residue" evidence="4">
    <location>
        <position position="560"/>
    </location>
</feature>
<sequence>QFPFGRRLPCDIYWHGVSFHDNNIFSGQVNKFPGMMETVRKITLSRAMRTMQDLFPLEYNFYPRSWILPEELPLFVAEVRVMKDSDPSWKPTFIVKPDGGCQGDGIYLIKDPSDIRLTGSIQSRPAVVQEYICKPLLVDKLKFDIRLYVLLKSLEPLEIYIAKDGLSRFCTEPYQEPTLKNLHQVFMHLTNYSLNIHSENFIHSDSVNTGSKRTFSSILCRLSSRGADVKKLWSDIISLVIKTIIALTPELKVYYQSDIPAGKPGPTCFQILGFDILLMKNLKPMLLEVNANPSMRIEHEQELSPGVFENVPSPVDEEVKVAVIRDTLRLVDPQKKKRKDAQGNICLCLPHPKGFTKFPCLYWEGMKDKQHKHHSLKLSLKLKFYLKLGLCSSPEHVPGSSESLLAERAEEVTGPRGHEAALPSLCLKQVFPKYAKQFSYLRLVDRVAALFIRFLGVKGTTKLGPTGFRTFIRNCKLSNSNFSMAAVDILYIDITRRWNSMGIDHKESGMCLQAFVEAFFCLAQKKYKSLPLHEQVASLLEFCECHLAALAERRLLWGWG</sequence>
<dbReference type="GO" id="GO:0000226">
    <property type="term" value="P:microtubule cytoskeleton organization"/>
    <property type="evidence" value="ECO:0007669"/>
    <property type="project" value="TreeGrafter"/>
</dbReference>
<evidence type="ECO:0000313" key="5">
    <source>
        <dbReference type="Proteomes" id="UP000614027"/>
    </source>
</evidence>
<dbReference type="Gene3D" id="3.30.470.20">
    <property type="entry name" value="ATP-grasp fold, B domain"/>
    <property type="match status" value="1"/>
</dbReference>
<gene>
    <name evidence="4" type="primary">Ttll11</name>
    <name evidence="4" type="ORF">CAMPRO_R12232</name>
</gene>